<dbReference type="AlphaFoldDB" id="A0A0D0TMQ3"/>
<evidence type="ECO:0000256" key="1">
    <source>
        <dbReference type="SAM" id="Phobius"/>
    </source>
</evidence>
<comment type="caution">
    <text evidence="2">The sequence shown here is derived from an EMBL/GenBank/DDBJ whole genome shotgun (WGS) entry which is preliminary data.</text>
</comment>
<proteinExistence type="predicted"/>
<organism evidence="2 3">
    <name type="scientific">Pseudomonas fluorescens</name>
    <dbReference type="NCBI Taxonomy" id="294"/>
    <lineage>
        <taxon>Bacteria</taxon>
        <taxon>Pseudomonadati</taxon>
        <taxon>Pseudomonadota</taxon>
        <taxon>Gammaproteobacteria</taxon>
        <taxon>Pseudomonadales</taxon>
        <taxon>Pseudomonadaceae</taxon>
        <taxon>Pseudomonas</taxon>
    </lineage>
</organism>
<evidence type="ECO:0000313" key="3">
    <source>
        <dbReference type="Proteomes" id="UP000032210"/>
    </source>
</evidence>
<feature type="transmembrane region" description="Helical" evidence="1">
    <location>
        <begin position="86"/>
        <end position="107"/>
    </location>
</feature>
<dbReference type="RefSeq" id="WP_043048504.1">
    <property type="nucleotide sequence ID" value="NZ_JXCQ01000015.1"/>
</dbReference>
<accession>A0A0D0TMQ3</accession>
<protein>
    <submittedName>
        <fullName evidence="2">Uncharacterized protein</fullName>
    </submittedName>
</protein>
<feature type="transmembrane region" description="Helical" evidence="1">
    <location>
        <begin position="61"/>
        <end position="80"/>
    </location>
</feature>
<keyword evidence="1" id="KW-1133">Transmembrane helix</keyword>
<sequence length="142" mass="16035">MAAAIGIKGHCAQCNMTFELKPWQLNAIAVDIPFDCTYCHCGLQLCCHKQLRQFRALDQWALVRPSMIMLTCATLVVALVAEWLGLLSMIAQFNLSLATVLIHFLVVRYARHRQRMTLELQVISPLPVEQLARIACARLSQQ</sequence>
<evidence type="ECO:0000313" key="2">
    <source>
        <dbReference type="EMBL" id="KIR22210.1"/>
    </source>
</evidence>
<gene>
    <name evidence="2" type="ORF">PFLU3_22640</name>
</gene>
<dbReference type="EMBL" id="JXCQ01000015">
    <property type="protein sequence ID" value="KIR22210.1"/>
    <property type="molecule type" value="Genomic_DNA"/>
</dbReference>
<keyword evidence="1" id="KW-0472">Membrane</keyword>
<reference evidence="2 3" key="1">
    <citation type="submission" date="2015-01" db="EMBL/GenBank/DDBJ databases">
        <title>Genome sequence of the beneficial rhizobacterium Pseudomonas fluorescens 2-79.</title>
        <authorList>
            <person name="Thuermer A."/>
            <person name="Daniel R."/>
        </authorList>
    </citation>
    <scope>NUCLEOTIDE SEQUENCE [LARGE SCALE GENOMIC DNA]</scope>
    <source>
        <strain evidence="2 3">2-79</strain>
    </source>
</reference>
<keyword evidence="1" id="KW-0812">Transmembrane</keyword>
<name>A0A0D0TMQ3_PSEFL</name>
<dbReference type="Proteomes" id="UP000032210">
    <property type="component" value="Unassembled WGS sequence"/>
</dbReference>